<dbReference type="GO" id="GO:0016758">
    <property type="term" value="F:hexosyltransferase activity"/>
    <property type="evidence" value="ECO:0007669"/>
    <property type="project" value="UniProtKB-ARBA"/>
</dbReference>
<protein>
    <submittedName>
        <fullName evidence="2">Glycosyltransferase, group 2 family</fullName>
    </submittedName>
</protein>
<dbReference type="KEGG" id="fsc:FSU_3228"/>
<evidence type="ECO:0000259" key="1">
    <source>
        <dbReference type="Pfam" id="PF00535"/>
    </source>
</evidence>
<dbReference type="Gene3D" id="3.90.550.10">
    <property type="entry name" value="Spore Coat Polysaccharide Biosynthesis Protein SpsA, Chain A"/>
    <property type="match status" value="1"/>
</dbReference>
<dbReference type="PANTHER" id="PTHR22916:SF3">
    <property type="entry name" value="UDP-GLCNAC:BETAGAL BETA-1,3-N-ACETYLGLUCOSAMINYLTRANSFERASE-LIKE PROTEIN 1"/>
    <property type="match status" value="1"/>
</dbReference>
<organism evidence="2 3">
    <name type="scientific">Fibrobacter succinogenes (strain ATCC 19169 / S85)</name>
    <dbReference type="NCBI Taxonomy" id="59374"/>
    <lineage>
        <taxon>Bacteria</taxon>
        <taxon>Pseudomonadati</taxon>
        <taxon>Fibrobacterota</taxon>
        <taxon>Fibrobacteria</taxon>
        <taxon>Fibrobacterales</taxon>
        <taxon>Fibrobacteraceae</taxon>
        <taxon>Fibrobacter</taxon>
    </lineage>
</organism>
<dbReference type="HOGENOM" id="CLU_025996_4_4_0"/>
<dbReference type="PANTHER" id="PTHR22916">
    <property type="entry name" value="GLYCOSYLTRANSFERASE"/>
    <property type="match status" value="1"/>
</dbReference>
<dbReference type="InterPro" id="IPR029044">
    <property type="entry name" value="Nucleotide-diphossugar_trans"/>
</dbReference>
<dbReference type="eggNOG" id="COG0463">
    <property type="taxonomic scope" value="Bacteria"/>
</dbReference>
<proteinExistence type="predicted"/>
<accession>D9S8L1</accession>
<dbReference type="EMBL" id="CP002158">
    <property type="protein sequence ID" value="ADL26324.1"/>
    <property type="molecule type" value="Genomic_DNA"/>
</dbReference>
<dbReference type="AlphaFoldDB" id="D9S8L1"/>
<evidence type="ECO:0000313" key="3">
    <source>
        <dbReference type="Proteomes" id="UP000000517"/>
    </source>
</evidence>
<dbReference type="Pfam" id="PF00535">
    <property type="entry name" value="Glycos_transf_2"/>
    <property type="match status" value="1"/>
</dbReference>
<reference evidence="3" key="1">
    <citation type="submission" date="2010-08" db="EMBL/GenBank/DDBJ databases">
        <title>Complete sequence of Fibrobacter succinogenes subsp. succinogenes S85.</title>
        <authorList>
            <person name="Durkin A.S."/>
            <person name="Nelson K.E."/>
            <person name="Morrison M."/>
            <person name="Forsberg C.W."/>
            <person name="Wilson D.B."/>
            <person name="Russell J.B."/>
            <person name="Cann I.K.O."/>
            <person name="Mackie R.I."/>
            <person name="White B.A."/>
        </authorList>
    </citation>
    <scope>NUCLEOTIDE SEQUENCE [LARGE SCALE GENOMIC DNA]</scope>
    <source>
        <strain evidence="3">ATCC 19169 / S85</strain>
    </source>
</reference>
<gene>
    <name evidence="2" type="ordered locus">FSU_3228</name>
</gene>
<dbReference type="STRING" id="59374.FSU_3228"/>
<dbReference type="Proteomes" id="UP000000517">
    <property type="component" value="Chromosome"/>
</dbReference>
<sequence length="345" mass="41604">MKMRTQEEIMKKWPTNWTTPMVSVRCITYNQESYIAKALDGFLMQETDFPFEVIVHDDASTDRTADIIREYVAKFPKIIKPIYETENQYSKRDGSIARIMLPFLRGKYVAFCEGDDYWCDANKLQLQYEAMEQHPECSICLHKVQVIYENGEKTKRIMPAGKKFKTGFITQDEYAYCIISQADVYFHLSSYFTKTDFLIRIQRNKPDYYKYSTAGDAKLQRFCLNEGKPFFIDRIMSCYRTQSRGSWTLREHSTKEQRKKHMENMIKLDDSFDNYSNYRFHNFIEYGKKYRFYRYLDRFSQYKELLKKENKEKLPPIPIARKIYYRILSVFPWVRNVVIFLRKYV</sequence>
<evidence type="ECO:0000313" key="2">
    <source>
        <dbReference type="EMBL" id="ADL26324.1"/>
    </source>
</evidence>
<name>D9S8L1_FIBSS</name>
<feature type="domain" description="Glycosyltransferase 2-like" evidence="1">
    <location>
        <begin position="27"/>
        <end position="173"/>
    </location>
</feature>
<dbReference type="SUPFAM" id="SSF53448">
    <property type="entry name" value="Nucleotide-diphospho-sugar transferases"/>
    <property type="match status" value="1"/>
</dbReference>
<keyword evidence="2" id="KW-0808">Transferase</keyword>
<dbReference type="PATRIC" id="fig|59374.8.peg.3087"/>
<dbReference type="InterPro" id="IPR001173">
    <property type="entry name" value="Glyco_trans_2-like"/>
</dbReference>